<keyword evidence="3" id="KW-1003">Cell membrane</keyword>
<feature type="signal peptide" evidence="13">
    <location>
        <begin position="1"/>
        <end position="27"/>
    </location>
</feature>
<dbReference type="Proteomes" id="UP001596504">
    <property type="component" value="Unassembled WGS sequence"/>
</dbReference>
<evidence type="ECO:0000313" key="16">
    <source>
        <dbReference type="Proteomes" id="UP001596504"/>
    </source>
</evidence>
<evidence type="ECO:0000256" key="2">
    <source>
        <dbReference type="ARBA" id="ARBA00011073"/>
    </source>
</evidence>
<evidence type="ECO:0000256" key="13">
    <source>
        <dbReference type="SAM" id="SignalP"/>
    </source>
</evidence>
<dbReference type="PROSITE" id="PS51892">
    <property type="entry name" value="SUBTILASE"/>
    <property type="match status" value="1"/>
</dbReference>
<dbReference type="InterPro" id="IPR022398">
    <property type="entry name" value="Peptidase_S8_His-AS"/>
</dbReference>
<dbReference type="InterPro" id="IPR000209">
    <property type="entry name" value="Peptidase_S8/S53_dom"/>
</dbReference>
<dbReference type="GO" id="GO:0006508">
    <property type="term" value="P:proteolysis"/>
    <property type="evidence" value="ECO:0007669"/>
    <property type="project" value="UniProtKB-KW"/>
</dbReference>
<feature type="active site" description="Charge relay system" evidence="10">
    <location>
        <position position="328"/>
    </location>
</feature>
<dbReference type="EMBL" id="JBHTCJ010000004">
    <property type="protein sequence ID" value="MFC7341745.1"/>
    <property type="molecule type" value="Genomic_DNA"/>
</dbReference>
<dbReference type="PRINTS" id="PR00723">
    <property type="entry name" value="SUBTILISIN"/>
</dbReference>
<evidence type="ECO:0000256" key="12">
    <source>
        <dbReference type="SAM" id="Phobius"/>
    </source>
</evidence>
<evidence type="ECO:0000256" key="7">
    <source>
        <dbReference type="ARBA" id="ARBA00022825"/>
    </source>
</evidence>
<feature type="active site" description="Charge relay system" evidence="10">
    <location>
        <position position="96"/>
    </location>
</feature>
<keyword evidence="13" id="KW-0732">Signal</keyword>
<dbReference type="InterPro" id="IPR036852">
    <property type="entry name" value="Peptidase_S8/S53_dom_sf"/>
</dbReference>
<keyword evidence="6 10" id="KW-0378">Hydrolase</keyword>
<evidence type="ECO:0000256" key="8">
    <source>
        <dbReference type="ARBA" id="ARBA00022989"/>
    </source>
</evidence>
<dbReference type="Gene3D" id="3.40.50.200">
    <property type="entry name" value="Peptidase S8/S53 domain"/>
    <property type="match status" value="1"/>
</dbReference>
<dbReference type="InterPro" id="IPR015500">
    <property type="entry name" value="Peptidase_S8_subtilisin-rel"/>
</dbReference>
<evidence type="ECO:0000256" key="4">
    <source>
        <dbReference type="ARBA" id="ARBA00022670"/>
    </source>
</evidence>
<dbReference type="InterPro" id="IPR050131">
    <property type="entry name" value="Peptidase_S8_subtilisin-like"/>
</dbReference>
<evidence type="ECO:0000313" key="15">
    <source>
        <dbReference type="EMBL" id="MFC7341745.1"/>
    </source>
</evidence>
<dbReference type="NCBIfam" id="TIGR03921">
    <property type="entry name" value="T7SS_mycosin"/>
    <property type="match status" value="1"/>
</dbReference>
<protein>
    <submittedName>
        <fullName evidence="15">Type VII secretion-associated serine protease mycosin</fullName>
    </submittedName>
</protein>
<comment type="caution">
    <text evidence="15">The sequence shown here is derived from an EMBL/GenBank/DDBJ whole genome shotgun (WGS) entry which is preliminary data.</text>
</comment>
<dbReference type="InterPro" id="IPR023828">
    <property type="entry name" value="Peptidase_S8_Ser-AS"/>
</dbReference>
<dbReference type="Pfam" id="PF00082">
    <property type="entry name" value="Peptidase_S8"/>
    <property type="match status" value="1"/>
</dbReference>
<evidence type="ECO:0000256" key="11">
    <source>
        <dbReference type="RuleBase" id="RU003355"/>
    </source>
</evidence>
<dbReference type="PROSITE" id="PS00137">
    <property type="entry name" value="SUBTILASE_HIS"/>
    <property type="match status" value="1"/>
</dbReference>
<comment type="subcellular location">
    <subcellularLocation>
        <location evidence="1">Cell membrane</location>
        <topology evidence="1">Single-pass membrane protein</topology>
    </subcellularLocation>
</comment>
<proteinExistence type="inferred from homology"/>
<comment type="similarity">
    <text evidence="2 10 11">Belongs to the peptidase S8 family.</text>
</comment>
<dbReference type="InterPro" id="IPR023827">
    <property type="entry name" value="Peptidase_S8_Asp-AS"/>
</dbReference>
<evidence type="ECO:0000256" key="10">
    <source>
        <dbReference type="PROSITE-ProRule" id="PRU01240"/>
    </source>
</evidence>
<name>A0ABW2LKP1_9PSEU</name>
<evidence type="ECO:0000256" key="9">
    <source>
        <dbReference type="ARBA" id="ARBA00023136"/>
    </source>
</evidence>
<accession>A0ABW2LKP1</accession>
<feature type="chain" id="PRO_5046243103" evidence="13">
    <location>
        <begin position="28"/>
        <end position="455"/>
    </location>
</feature>
<evidence type="ECO:0000256" key="1">
    <source>
        <dbReference type="ARBA" id="ARBA00004162"/>
    </source>
</evidence>
<feature type="active site" description="Charge relay system" evidence="10">
    <location>
        <position position="127"/>
    </location>
</feature>
<gene>
    <name evidence="15" type="primary">mycP</name>
    <name evidence="15" type="ORF">ACFQRI_10005</name>
</gene>
<dbReference type="PANTHER" id="PTHR43806">
    <property type="entry name" value="PEPTIDASE S8"/>
    <property type="match status" value="1"/>
</dbReference>
<dbReference type="PROSITE" id="PS00138">
    <property type="entry name" value="SUBTILASE_SER"/>
    <property type="match status" value="1"/>
</dbReference>
<evidence type="ECO:0000256" key="5">
    <source>
        <dbReference type="ARBA" id="ARBA00022692"/>
    </source>
</evidence>
<organism evidence="15 16">
    <name type="scientific">Saccharopolyspora griseoalba</name>
    <dbReference type="NCBI Taxonomy" id="1431848"/>
    <lineage>
        <taxon>Bacteria</taxon>
        <taxon>Bacillati</taxon>
        <taxon>Actinomycetota</taxon>
        <taxon>Actinomycetes</taxon>
        <taxon>Pseudonocardiales</taxon>
        <taxon>Pseudonocardiaceae</taxon>
        <taxon>Saccharopolyspora</taxon>
    </lineage>
</organism>
<sequence length="455" mass="46488">MSFKRVGAMGAAVGVLALGGPTAPAFAQTVGPPELNPAVTTGSALDTFDYPQKQACMGSSGGGAIEEKPWSQQVLGIDRLHAQGLTGAGMTAAVIDTGVNHHPRLANVQDGQSSINDGRGAQDCDGHGTIVAGIIAAQPDPTGQDAYVGMAPDARVLSIRQSSSLFQDQQTNKTIGNTETMAQAINSAVDEGASVINISQSSCQSIAEASSYGNSGNQMLHNAVRRAYDADVVVVAAAGNVGGQCQKNPTGNPTTAVLPAWFDDYVLTVSSTNRQGAPSEFDVPGPWVDVAAPGEGLIALDPGVGGSGLATQVAEGQNGQMGPIQGTSFAAPYVSGLVLLIKQKHPTLSAEEIMERIKTTALHPGGRDGNNDIVGYGMIDPEAALADVVPAEHGKQPPPKGETHLAADALQRKDLPAIVVAIGGAGAGIAAIVFTAFLINAVRNVRARTHTNSEE</sequence>
<dbReference type="RefSeq" id="WP_380666927.1">
    <property type="nucleotide sequence ID" value="NZ_JBHTCJ010000004.1"/>
</dbReference>
<keyword evidence="8 12" id="KW-1133">Transmembrane helix</keyword>
<keyword evidence="4 10" id="KW-0645">Protease</keyword>
<dbReference type="SUPFAM" id="SSF52743">
    <property type="entry name" value="Subtilisin-like"/>
    <property type="match status" value="1"/>
</dbReference>
<evidence type="ECO:0000259" key="14">
    <source>
        <dbReference type="Pfam" id="PF00082"/>
    </source>
</evidence>
<feature type="transmembrane region" description="Helical" evidence="12">
    <location>
        <begin position="415"/>
        <end position="439"/>
    </location>
</feature>
<keyword evidence="7 10" id="KW-0720">Serine protease</keyword>
<evidence type="ECO:0000256" key="3">
    <source>
        <dbReference type="ARBA" id="ARBA00022475"/>
    </source>
</evidence>
<reference evidence="16" key="1">
    <citation type="journal article" date="2019" name="Int. J. Syst. Evol. Microbiol.">
        <title>The Global Catalogue of Microorganisms (GCM) 10K type strain sequencing project: providing services to taxonomists for standard genome sequencing and annotation.</title>
        <authorList>
            <consortium name="The Broad Institute Genomics Platform"/>
            <consortium name="The Broad Institute Genome Sequencing Center for Infectious Disease"/>
            <person name="Wu L."/>
            <person name="Ma J."/>
        </authorList>
    </citation>
    <scope>NUCLEOTIDE SEQUENCE [LARGE SCALE GENOMIC DNA]</scope>
    <source>
        <strain evidence="16">WLHS5</strain>
    </source>
</reference>
<dbReference type="InterPro" id="IPR023834">
    <property type="entry name" value="T7SS_pept_S8A_mycosin"/>
</dbReference>
<dbReference type="GO" id="GO:0008233">
    <property type="term" value="F:peptidase activity"/>
    <property type="evidence" value="ECO:0007669"/>
    <property type="project" value="UniProtKB-KW"/>
</dbReference>
<dbReference type="PROSITE" id="PS00136">
    <property type="entry name" value="SUBTILASE_ASP"/>
    <property type="match status" value="1"/>
</dbReference>
<dbReference type="PANTHER" id="PTHR43806:SF11">
    <property type="entry name" value="CEREVISIN-RELATED"/>
    <property type="match status" value="1"/>
</dbReference>
<keyword evidence="5 12" id="KW-0812">Transmembrane</keyword>
<keyword evidence="9 12" id="KW-0472">Membrane</keyword>
<feature type="domain" description="Peptidase S8/S53" evidence="14">
    <location>
        <begin position="87"/>
        <end position="377"/>
    </location>
</feature>
<evidence type="ECO:0000256" key="6">
    <source>
        <dbReference type="ARBA" id="ARBA00022801"/>
    </source>
</evidence>
<keyword evidence="16" id="KW-1185">Reference proteome</keyword>